<feature type="compositionally biased region" description="Basic residues" evidence="2">
    <location>
        <begin position="1635"/>
        <end position="1645"/>
    </location>
</feature>
<protein>
    <recommendedName>
        <fullName evidence="7">Strawberry notch</fullName>
    </recommendedName>
</protein>
<feature type="compositionally biased region" description="Basic residues" evidence="2">
    <location>
        <begin position="1426"/>
        <end position="1436"/>
    </location>
</feature>
<evidence type="ECO:0000256" key="2">
    <source>
        <dbReference type="SAM" id="MobiDB-lite"/>
    </source>
</evidence>
<dbReference type="GO" id="GO:0031490">
    <property type="term" value="F:chromatin DNA binding"/>
    <property type="evidence" value="ECO:0007669"/>
    <property type="project" value="TreeGrafter"/>
</dbReference>
<feature type="compositionally biased region" description="Low complexity" evidence="2">
    <location>
        <begin position="1848"/>
        <end position="1865"/>
    </location>
</feature>
<comment type="caution">
    <text evidence="5">The sequence shown here is derived from an EMBL/GenBank/DDBJ whole genome shotgun (WGS) entry which is preliminary data.</text>
</comment>
<dbReference type="InterPro" id="IPR026741">
    <property type="entry name" value="SNO"/>
</dbReference>
<dbReference type="InterPro" id="IPR026937">
    <property type="entry name" value="SBNO_Helicase_C_dom"/>
</dbReference>
<name>A0A835Y4M7_9CHLO</name>
<dbReference type="OrthoDB" id="421838at2759"/>
<dbReference type="InterPro" id="IPR039187">
    <property type="entry name" value="SNO_AAA"/>
</dbReference>
<gene>
    <name evidence="5" type="ORF">HYH03_005567</name>
</gene>
<feature type="compositionally biased region" description="Acidic residues" evidence="2">
    <location>
        <begin position="1467"/>
        <end position="1476"/>
    </location>
</feature>
<feature type="region of interest" description="Disordered" evidence="2">
    <location>
        <begin position="81"/>
        <end position="110"/>
    </location>
</feature>
<comment type="similarity">
    <text evidence="1">Belongs to the SBNO family.</text>
</comment>
<feature type="compositionally biased region" description="Acidic residues" evidence="2">
    <location>
        <begin position="1578"/>
        <end position="1629"/>
    </location>
</feature>
<feature type="region of interest" description="Disordered" evidence="2">
    <location>
        <begin position="2148"/>
        <end position="2590"/>
    </location>
</feature>
<feature type="region of interest" description="Disordered" evidence="2">
    <location>
        <begin position="2004"/>
        <end position="2050"/>
    </location>
</feature>
<feature type="domain" description="Strawberry notch helicase C" evidence="3">
    <location>
        <begin position="813"/>
        <end position="1126"/>
    </location>
</feature>
<reference evidence="5" key="1">
    <citation type="journal article" date="2020" name="bioRxiv">
        <title>Comparative genomics of Chlamydomonas.</title>
        <authorList>
            <person name="Craig R.J."/>
            <person name="Hasan A.R."/>
            <person name="Ness R.W."/>
            <person name="Keightley P.D."/>
        </authorList>
    </citation>
    <scope>NUCLEOTIDE SEQUENCE</scope>
    <source>
        <strain evidence="5">CCAP 11/70</strain>
    </source>
</reference>
<dbReference type="GO" id="GO:0005634">
    <property type="term" value="C:nucleus"/>
    <property type="evidence" value="ECO:0007669"/>
    <property type="project" value="TreeGrafter"/>
</dbReference>
<feature type="compositionally biased region" description="Basic and acidic residues" evidence="2">
    <location>
        <begin position="2089"/>
        <end position="2111"/>
    </location>
</feature>
<feature type="compositionally biased region" description="Low complexity" evidence="2">
    <location>
        <begin position="2381"/>
        <end position="2415"/>
    </location>
</feature>
<feature type="compositionally biased region" description="Gly residues" evidence="2">
    <location>
        <begin position="1438"/>
        <end position="1447"/>
    </location>
</feature>
<feature type="compositionally biased region" description="Acidic residues" evidence="2">
    <location>
        <begin position="1730"/>
        <end position="1741"/>
    </location>
</feature>
<feature type="compositionally biased region" description="Low complexity" evidence="2">
    <location>
        <begin position="2485"/>
        <end position="2508"/>
    </location>
</feature>
<feature type="compositionally biased region" description="Low complexity" evidence="2">
    <location>
        <begin position="1651"/>
        <end position="1669"/>
    </location>
</feature>
<dbReference type="Gene3D" id="3.40.50.300">
    <property type="entry name" value="P-loop containing nucleotide triphosphate hydrolases"/>
    <property type="match status" value="1"/>
</dbReference>
<feature type="region of interest" description="Disordered" evidence="2">
    <location>
        <begin position="1"/>
        <end position="33"/>
    </location>
</feature>
<dbReference type="EMBL" id="JAEHOE010000019">
    <property type="protein sequence ID" value="KAG2496337.1"/>
    <property type="molecule type" value="Genomic_DNA"/>
</dbReference>
<evidence type="ECO:0008006" key="7">
    <source>
        <dbReference type="Google" id="ProtNLM"/>
    </source>
</evidence>
<dbReference type="PANTHER" id="PTHR12706:SF33">
    <property type="entry name" value="PROTEIN WITH HELICASE_C DOMAIN"/>
    <property type="match status" value="1"/>
</dbReference>
<feature type="compositionally biased region" description="Low complexity" evidence="2">
    <location>
        <begin position="1745"/>
        <end position="1766"/>
    </location>
</feature>
<feature type="compositionally biased region" description="Low complexity" evidence="2">
    <location>
        <begin position="1774"/>
        <end position="1792"/>
    </location>
</feature>
<dbReference type="GO" id="GO:0006355">
    <property type="term" value="P:regulation of DNA-templated transcription"/>
    <property type="evidence" value="ECO:0007669"/>
    <property type="project" value="InterPro"/>
</dbReference>
<feature type="compositionally biased region" description="Basic residues" evidence="2">
    <location>
        <begin position="24"/>
        <end position="33"/>
    </location>
</feature>
<feature type="compositionally biased region" description="Acidic residues" evidence="2">
    <location>
        <begin position="1793"/>
        <end position="1803"/>
    </location>
</feature>
<feature type="compositionally biased region" description="Low complexity" evidence="2">
    <location>
        <begin position="2427"/>
        <end position="2471"/>
    </location>
</feature>
<feature type="region of interest" description="Disordered" evidence="2">
    <location>
        <begin position="2690"/>
        <end position="2723"/>
    </location>
</feature>
<feature type="domain" description="Strawberry notch AAA" evidence="4">
    <location>
        <begin position="268"/>
        <end position="429"/>
    </location>
</feature>
<dbReference type="SUPFAM" id="SSF52540">
    <property type="entry name" value="P-loop containing nucleoside triphosphate hydrolases"/>
    <property type="match status" value="2"/>
</dbReference>
<feature type="compositionally biased region" description="Low complexity" evidence="2">
    <location>
        <begin position="2706"/>
        <end position="2723"/>
    </location>
</feature>
<feature type="compositionally biased region" description="Low complexity" evidence="2">
    <location>
        <begin position="2548"/>
        <end position="2590"/>
    </location>
</feature>
<dbReference type="Pfam" id="PF13872">
    <property type="entry name" value="AAA_34"/>
    <property type="match status" value="2"/>
</dbReference>
<feature type="compositionally biased region" description="Acidic residues" evidence="2">
    <location>
        <begin position="2335"/>
        <end position="2347"/>
    </location>
</feature>
<organism evidence="5 6">
    <name type="scientific">Edaphochlamys debaryana</name>
    <dbReference type="NCBI Taxonomy" id="47281"/>
    <lineage>
        <taxon>Eukaryota</taxon>
        <taxon>Viridiplantae</taxon>
        <taxon>Chlorophyta</taxon>
        <taxon>core chlorophytes</taxon>
        <taxon>Chlorophyceae</taxon>
        <taxon>CS clade</taxon>
        <taxon>Chlamydomonadales</taxon>
        <taxon>Chlamydomonadales incertae sedis</taxon>
        <taxon>Edaphochlamys</taxon>
    </lineage>
</organism>
<dbReference type="GO" id="GO:0042393">
    <property type="term" value="F:histone binding"/>
    <property type="evidence" value="ECO:0007669"/>
    <property type="project" value="TreeGrafter"/>
</dbReference>
<feature type="compositionally biased region" description="Basic residues" evidence="2">
    <location>
        <begin position="2262"/>
        <end position="2279"/>
    </location>
</feature>
<dbReference type="InterPro" id="IPR027417">
    <property type="entry name" value="P-loop_NTPase"/>
</dbReference>
<feature type="compositionally biased region" description="Low complexity" evidence="2">
    <location>
        <begin position="2004"/>
        <end position="2013"/>
    </location>
</feature>
<evidence type="ECO:0000259" key="4">
    <source>
        <dbReference type="Pfam" id="PF13872"/>
    </source>
</evidence>
<feature type="region of interest" description="Disordered" evidence="2">
    <location>
        <begin position="1367"/>
        <end position="1956"/>
    </location>
</feature>
<evidence type="ECO:0000256" key="1">
    <source>
        <dbReference type="ARBA" id="ARBA00006992"/>
    </source>
</evidence>
<feature type="compositionally biased region" description="Low complexity" evidence="2">
    <location>
        <begin position="1808"/>
        <end position="1823"/>
    </location>
</feature>
<feature type="compositionally biased region" description="Low complexity" evidence="2">
    <location>
        <begin position="1516"/>
        <end position="1554"/>
    </location>
</feature>
<feature type="domain" description="Strawberry notch AAA" evidence="4">
    <location>
        <begin position="524"/>
        <end position="680"/>
    </location>
</feature>
<feature type="compositionally biased region" description="Low complexity" evidence="2">
    <location>
        <begin position="2112"/>
        <end position="2124"/>
    </location>
</feature>
<feature type="compositionally biased region" description="Low complexity" evidence="2">
    <location>
        <begin position="1907"/>
        <end position="1930"/>
    </location>
</feature>
<feature type="compositionally biased region" description="Basic and acidic residues" evidence="2">
    <location>
        <begin position="2324"/>
        <end position="2334"/>
    </location>
</feature>
<evidence type="ECO:0000313" key="6">
    <source>
        <dbReference type="Proteomes" id="UP000612055"/>
    </source>
</evidence>
<feature type="region of interest" description="Disordered" evidence="2">
    <location>
        <begin position="1968"/>
        <end position="1989"/>
    </location>
</feature>
<feature type="compositionally biased region" description="Basic residues" evidence="2">
    <location>
        <begin position="2191"/>
        <end position="2202"/>
    </location>
</feature>
<feature type="region of interest" description="Disordered" evidence="2">
    <location>
        <begin position="2081"/>
        <end position="2134"/>
    </location>
</feature>
<feature type="compositionally biased region" description="Gly residues" evidence="2">
    <location>
        <begin position="2014"/>
        <end position="2027"/>
    </location>
</feature>
<feature type="compositionally biased region" description="Basic and acidic residues" evidence="2">
    <location>
        <begin position="1670"/>
        <end position="1685"/>
    </location>
</feature>
<sequence length="2846" mass="294336">MENRPPAWQAYGAGQADVPVGAGGKRKKGAGKRARQAFAAANYNYDAPPAPAAAPRAPAVGSNEWAMNQRMAMEDAAYARGIAQQRQQQQARPQPQPQPARQQQAYQPGAAAAIEAAQQEYLRHQQAQQMILQQMMQEQMARAAPAAAARPAPAPAARPAPAYVPAGHPAPAYVPAARPAPVPVPAARPAPIPVPQHHVRQPPQRPMPAAGAGPSAVNPAVAAMLAAAKAAQAAKEAEENEAALGDGMEDNCFSAFATDDLEAAGLRPHPDKIAETTALASVKLPSVNYKMSLPMSVLSSGKISAAQFAAVRMACAKHETRLKDGSRAGFFLGDGPGVGKGRQIAATILENFAKGRKKAVWLSASSDLYHDASRDLRDIGALQYAGVKLLDLRTVKAGQRNLSKLPGWESGILFATYDLLISGEARSAKKKAASNAGSRRVSESGAAAAGAAGGATPGPGALVPWVPGGAGPGATPAVLGGAAAALAAGGHVEVTPGVPPGPVGLTPQGSVPAPAEEEVNEFGEGSRLHQLVEWLGGGGFEGLLVLDECHKAKNCLPKDNETADGRKFTQKESKTSRAVVELQRRCRDARVLYVSATGATESENLCYMERLGLWGAGTAYPGKKDFVTMLRTYGVRAMELVAMELKQSGAYLARTLSFEGVRFELVQVRTEGPFRATYDAAVALWQDLHEAMRSHGGGVDKKQKKEMMAQFFGAQLRFFRQLCTAGKVDEVERLTKEALANGQCVVIGLQSTGDARTAAYVEAHGGADAEFDSYSSETAAQEILVSLIDRYLPPGPEANGLRAKARALRLPENPLDDLIQRLGGPDAVAEMTGRTKRMERQGDGKWKYVPRSTGGSVDRANLTEKDSFQAGDKLVAIISDAASTGISLQADRSKPNQRQRVHITLELAWSADKTVQQLGRTHRSNQAQPPLYLVLSSDVSGEHRFASAVAGRLMQLGALTHGDRNAVSAVDVLAGSNFHTTYGPKALSKLYKVLRGIADPLSAVDGLAAITPEWLRAELAERGLEPGSEAWGAQRNARMEEFVAEAMDELEAVGLLKDDGEGGLAVSTGMMKEKSQAQAGGVNRLLNRLLGVRVEMQKQIFQYFTALLDNEVVEAKRKGEYETGIVRPTCGDIKCRKREVIYLAPDSSTPTAYLDFQLDRGIPWEEAWRIYSQEKEEDEETYTHFVTVTNQSNDVVTVALAIARTERGRRVVGRGRRRFTAPAFWRLVRPATGYGKDISSEEFRRYRAVHEDRVKGNWLRRHWEDEYRRNSDQRKQHLHLVAGSLLPLLPTLDRTLRSSAKRQQPMTVMRVVPTDGSPAVLGIALPSDQVAEAVLREIRALQPDRPWLALERAAAAAANTAAAAAAPAAAAQAQGPGQGGPHPDSGSESEDGSESERERGQPARRDASESEEEDEEARAEREERKRARAAARRRAKAAGGGGGGGQKEGQKRQRRRRDAELEAGPAEPEEEPAGEEADAKRQQLLGAGLWEESAFLVQQKAPEPSTAAPKRRAGRPPKATPAAATPLPAAAGTADADAAAAATGAATDELATTGGRRRRGRPSVVGSTVKALKLRKEEEEDDMEVEETSEEEDADVPSDGDTSEEEVVEPESEGGDAMEQDDDDEEAEEEAPKAKGGKRGAKAKPAKAADKASAGRGAKGKAAAKAAPAEADKAAAGKAAAKDGFEEISLLSDSSDDDAPLRRPGQQAVVKTEAPAARKQAEAVMAVAAAEEDGDGEDSADDFVPAKPKGAAAKPAAKAGGAAQKAGSRKAAEPAEPAAADGATSDADTVGEPADDSGDDSSGDEGPGAEPAAPPAEAKPAEAAQEEEEEGSEDDDDVPLRLSHQRRQQQQAATGVAAAVAAPEAEAGDQGKAACALRVTARRARPSPADSAGTDTPAKARGEKGAAPEPSAASSPDTLVAAAAAALATPGSVRGDGKAGSGSRRAQDPDLDLSKMAAVFDEVDEVLAAGDPAQDPAHGDGGEILDPEGVADLVGLLGVSPAAGAKTPAAKASPGGGTPGTAKGGKAGTPKAGKGAAEEEEDDDVSLGLDAAWRLAQDEVGGEDEATAAVAAAAAAEAEAAAAAAAVEAKARRKEERRQRKEEKRRVEAEAAAKAAAAAEAAVRTSRSGRRVRPSAALAVADFVALHSSDEDDTGAGNKRTLAAAAAEPGSEGEDAMQTGAGAGAGTGPRSSRRSRRSKGRRSAAAMEGSDSEAADEALERELEAAILEEAESSEGPADSDGEEGLGRGLFSDEGEEGPGGGKRRKGKGWGRKGKRSAVKARAADQGKRRRRSLAVREASPPKAAKHQHDDEEDEDMPLVPPKKGAEAKQRAAEPAEEAQGLEDSGDDSGGPATAGPSARRLRPERRRVLADSDDEEEDAAMAAATGGADGTPAAAEAAAEAVTPGSPAGASSGGRYESPMEGVVVTPAATTTAAATSTADDEPAAAGAAAAASPRSGSKRPASAALAGAATPQDIARPKAARLSTDAAASPSTTTAAAATAGAQQQTERSPAGDAGSAWPAVFRPGGATEVGGGAKPLSRPSLDLSTATPPRATATPGGGAAATPGGAAAARTSPATPSAGAAAAGPAATPTAAAAAGSLAERLAEAERRHATEVARLRAEHSRELLAKLAKARDLGRARATEEFNAVADAAKAAAAAAEAQRQALAAELERERAARQAAEAELAKLRSERQLQAQQPAVTPSRAAAAPEAGKEPAAGLARGDSGVAAAELAPAPSLPSAPAPEPAVASALATLPPPPCQPRPLPVPDRDAVAAAVSAYGGGVTAAALCRHFEAAASSAAVEAVRGAVRQALQELVDEFEVMREGAGATSAHVDVRCEATTYRVL</sequence>
<dbReference type="PANTHER" id="PTHR12706">
    <property type="entry name" value="STRAWBERRY NOTCH-RELATED"/>
    <property type="match status" value="1"/>
</dbReference>
<dbReference type="Pfam" id="PF13871">
    <property type="entry name" value="Helicase_C_4"/>
    <property type="match status" value="1"/>
</dbReference>
<feature type="region of interest" description="Disordered" evidence="2">
    <location>
        <begin position="2736"/>
        <end position="2763"/>
    </location>
</feature>
<feature type="compositionally biased region" description="Pro residues" evidence="2">
    <location>
        <begin position="2736"/>
        <end position="2745"/>
    </location>
</feature>
<keyword evidence="6" id="KW-1185">Reference proteome</keyword>
<evidence type="ECO:0000313" key="5">
    <source>
        <dbReference type="EMBL" id="KAG2496337.1"/>
    </source>
</evidence>
<proteinExistence type="inferred from homology"/>
<feature type="compositionally biased region" description="Acidic residues" evidence="2">
    <location>
        <begin position="1824"/>
        <end position="1837"/>
    </location>
</feature>
<feature type="compositionally biased region" description="Acidic residues" evidence="2">
    <location>
        <begin position="2227"/>
        <end position="2244"/>
    </location>
</feature>
<accession>A0A835Y4M7</accession>
<evidence type="ECO:0000259" key="3">
    <source>
        <dbReference type="Pfam" id="PF13871"/>
    </source>
</evidence>
<dbReference type="Proteomes" id="UP000612055">
    <property type="component" value="Unassembled WGS sequence"/>
</dbReference>
<feature type="compositionally biased region" description="Basic and acidic residues" evidence="2">
    <location>
        <begin position="1394"/>
        <end position="1408"/>
    </location>
</feature>